<accession>A0A6B3LR21</accession>
<comment type="caution">
    <text evidence="1">The sequence shown here is derived from an EMBL/GenBank/DDBJ whole genome shotgun (WGS) entry which is preliminary data.</text>
</comment>
<protein>
    <submittedName>
        <fullName evidence="1">Uncharacterized protein</fullName>
    </submittedName>
</protein>
<reference evidence="1" key="1">
    <citation type="submission" date="2020-02" db="EMBL/GenBank/DDBJ databases">
        <title>Genome Announcements.</title>
        <authorList>
            <person name="Abdulabbas H.T."/>
            <person name="Bunyan I.A."/>
            <person name="Abdul-Lateef L.A."/>
        </authorList>
    </citation>
    <scope>NUCLEOTIDE SEQUENCE</scope>
    <source>
        <strain evidence="1">NAG1</strain>
    </source>
</reference>
<gene>
    <name evidence="1" type="ORF">G3T61_17255</name>
</gene>
<organism evidence="1">
    <name type="scientific">Vibrio cholerae</name>
    <dbReference type="NCBI Taxonomy" id="666"/>
    <lineage>
        <taxon>Bacteria</taxon>
        <taxon>Pseudomonadati</taxon>
        <taxon>Pseudomonadota</taxon>
        <taxon>Gammaproteobacteria</taxon>
        <taxon>Vibrionales</taxon>
        <taxon>Vibrionaceae</taxon>
        <taxon>Vibrio</taxon>
    </lineage>
</organism>
<dbReference type="RefSeq" id="WP_148517096.1">
    <property type="nucleotide sequence ID" value="NZ_JAAGVX010000020.1"/>
</dbReference>
<name>A0A6B3LR21_VIBCL</name>
<sequence>MAFLELMFEQWDRVTGILAVVAAFMSALAAFKSASTAKKSIDVAESQQKLILIQSISNSLQSVCSNVNVAKETKTTLDFAYRDLAIFYGQLGGSRQALSNRLTEQRIEELLPLERIAVDKLASISSFSSLTLSELIVEQANCEAFNQKTLRANLLLNQELSDVIRQVEAQRPKAT</sequence>
<proteinExistence type="predicted"/>
<evidence type="ECO:0000313" key="1">
    <source>
        <dbReference type="EMBL" id="NEM95934.1"/>
    </source>
</evidence>
<dbReference type="AlphaFoldDB" id="A0A6B3LR21"/>
<dbReference type="EMBL" id="JAAGVX010000020">
    <property type="protein sequence ID" value="NEM95934.1"/>
    <property type="molecule type" value="Genomic_DNA"/>
</dbReference>